<evidence type="ECO:0000256" key="9">
    <source>
        <dbReference type="PROSITE-ProRule" id="PRU00284"/>
    </source>
</evidence>
<comment type="similarity">
    <text evidence="8">Belongs to the methyl-accepting chemotaxis (MCP) protein family.</text>
</comment>
<comment type="subcellular location">
    <subcellularLocation>
        <location evidence="1">Cell inner membrane</location>
        <topology evidence="1">Multi-pass membrane protein</topology>
    </subcellularLocation>
</comment>
<keyword evidence="2" id="KW-1003">Cell membrane</keyword>
<evidence type="ECO:0000256" key="8">
    <source>
        <dbReference type="ARBA" id="ARBA00029447"/>
    </source>
</evidence>
<dbReference type="PROSITE" id="PS50111">
    <property type="entry name" value="CHEMOTAXIS_TRANSDUC_2"/>
    <property type="match status" value="1"/>
</dbReference>
<dbReference type="GO" id="GO:0007165">
    <property type="term" value="P:signal transduction"/>
    <property type="evidence" value="ECO:0007669"/>
    <property type="project" value="UniProtKB-KW"/>
</dbReference>
<dbReference type="Gene3D" id="1.10.287.950">
    <property type="entry name" value="Methyl-accepting chemotaxis protein"/>
    <property type="match status" value="1"/>
</dbReference>
<sequence length="560" mass="60185">MSLFQMKIGGRLAVVVLAAFVALIALSTYQLLAQKQQMMADREAKVRNVVEVVQGVLEQMRAEVDAGRLTEGEAKELAKATVSRMHYDGDEYYWLETLDGVIIAHGGNPARIGLDVRDSRDANGKFFHREIIAAAKAGGGFVRYAFPHPGEQEPAPKISYAKEYEPWGWLVGSGIYIDDVNAVFWDSLIEFGLVAILIVILFSAIAWIVARSITGPLGFIVGNMMSLADNNKSIDIQYADQANEIGDLARAMSVFRDRAIEIERLRDDQLRLEHEAEAQRKASLLEMARHFEESVGRIVDQVSSSSADLSQGAATLSDLARQTDTKSADVSVSAEEASSNVATVSAAAEELTGSISEISQQVTHASEVASQAVSKADEVAETMQGLVREAQKIGEVLNLITDIADQTNLLALNATIEAARAGDAGKGFAVVASEVKSLAQQTARATGDIDAQIGGVQSSTEKAVQAIDQITSIIRSVDEIAASISAAVEEQGAATREIARNVEQAAHGTRAVSNTIDDVRRASNESGTASGHVRDMATSLAQQAETLKDEVRRFLERVRA</sequence>
<dbReference type="SMART" id="SM01049">
    <property type="entry name" value="Cache_2"/>
    <property type="match status" value="1"/>
</dbReference>
<accession>A0A5M6IAA6</accession>
<feature type="domain" description="Methyl-accepting transducer" evidence="11">
    <location>
        <begin position="305"/>
        <end position="541"/>
    </location>
</feature>
<reference evidence="14 15" key="1">
    <citation type="submission" date="2019-09" db="EMBL/GenBank/DDBJ databases">
        <title>Genome sequence of Roseospira marina, one of the more divergent members of the non-sulfur purple photosynthetic bacterial family, the Rhodospirillaceae.</title>
        <authorList>
            <person name="Meyer T."/>
            <person name="Kyndt J."/>
        </authorList>
    </citation>
    <scope>NUCLEOTIDE SEQUENCE [LARGE SCALE GENOMIC DNA]</scope>
    <source>
        <strain evidence="14 15">DSM 15113</strain>
    </source>
</reference>
<evidence type="ECO:0000313" key="15">
    <source>
        <dbReference type="Proteomes" id="UP000324065"/>
    </source>
</evidence>
<evidence type="ECO:0000259" key="12">
    <source>
        <dbReference type="PROSITE" id="PS50192"/>
    </source>
</evidence>
<gene>
    <name evidence="14" type="ORF">F1188_13725</name>
</gene>
<dbReference type="InterPro" id="IPR000727">
    <property type="entry name" value="T_SNARE_dom"/>
</dbReference>
<dbReference type="EMBL" id="VWPJ01000013">
    <property type="protein sequence ID" value="KAA5604877.1"/>
    <property type="molecule type" value="Genomic_DNA"/>
</dbReference>
<evidence type="ECO:0000256" key="3">
    <source>
        <dbReference type="ARBA" id="ARBA00022519"/>
    </source>
</evidence>
<proteinExistence type="inferred from homology"/>
<comment type="caution">
    <text evidence="14">The sequence shown here is derived from an EMBL/GenBank/DDBJ whole genome shotgun (WGS) entry which is preliminary data.</text>
</comment>
<evidence type="ECO:0000259" key="13">
    <source>
        <dbReference type="PROSITE" id="PS50885"/>
    </source>
</evidence>
<evidence type="ECO:0000256" key="7">
    <source>
        <dbReference type="ARBA" id="ARBA00023224"/>
    </source>
</evidence>
<feature type="domain" description="T-SNARE coiled-coil homology" evidence="12">
    <location>
        <begin position="457"/>
        <end position="519"/>
    </location>
</feature>
<dbReference type="OrthoDB" id="7260004at2"/>
<evidence type="ECO:0000256" key="2">
    <source>
        <dbReference type="ARBA" id="ARBA00022475"/>
    </source>
</evidence>
<protein>
    <submittedName>
        <fullName evidence="14">HAMP domain-containing protein</fullName>
    </submittedName>
</protein>
<organism evidence="14 15">
    <name type="scientific">Roseospira marina</name>
    <dbReference type="NCBI Taxonomy" id="140057"/>
    <lineage>
        <taxon>Bacteria</taxon>
        <taxon>Pseudomonadati</taxon>
        <taxon>Pseudomonadota</taxon>
        <taxon>Alphaproteobacteria</taxon>
        <taxon>Rhodospirillales</taxon>
        <taxon>Rhodospirillaceae</taxon>
        <taxon>Roseospira</taxon>
    </lineage>
</organism>
<keyword evidence="15" id="KW-1185">Reference proteome</keyword>
<name>A0A5M6IAA6_9PROT</name>
<feature type="domain" description="HAMP" evidence="13">
    <location>
        <begin position="211"/>
        <end position="264"/>
    </location>
</feature>
<dbReference type="InterPro" id="IPR033480">
    <property type="entry name" value="sCache_2"/>
</dbReference>
<dbReference type="SUPFAM" id="SSF58104">
    <property type="entry name" value="Methyl-accepting chemotaxis protein (MCP) signaling domain"/>
    <property type="match status" value="1"/>
</dbReference>
<keyword evidence="4 10" id="KW-0812">Transmembrane</keyword>
<dbReference type="GO" id="GO:0005886">
    <property type="term" value="C:plasma membrane"/>
    <property type="evidence" value="ECO:0007669"/>
    <property type="project" value="UniProtKB-SubCell"/>
</dbReference>
<dbReference type="Pfam" id="PF17200">
    <property type="entry name" value="sCache_2"/>
    <property type="match status" value="1"/>
</dbReference>
<evidence type="ECO:0000256" key="1">
    <source>
        <dbReference type="ARBA" id="ARBA00004429"/>
    </source>
</evidence>
<keyword evidence="7 9" id="KW-0807">Transducer</keyword>
<dbReference type="PANTHER" id="PTHR32089:SF112">
    <property type="entry name" value="LYSOZYME-LIKE PROTEIN-RELATED"/>
    <property type="match status" value="1"/>
</dbReference>
<evidence type="ECO:0000256" key="5">
    <source>
        <dbReference type="ARBA" id="ARBA00022989"/>
    </source>
</evidence>
<dbReference type="Gene3D" id="3.30.450.20">
    <property type="entry name" value="PAS domain"/>
    <property type="match status" value="1"/>
</dbReference>
<keyword evidence="3" id="KW-0997">Cell inner membrane</keyword>
<dbReference type="SMART" id="SM00283">
    <property type="entry name" value="MA"/>
    <property type="match status" value="1"/>
</dbReference>
<dbReference type="Pfam" id="PF00015">
    <property type="entry name" value="MCPsignal"/>
    <property type="match status" value="1"/>
</dbReference>
<dbReference type="PROSITE" id="PS50192">
    <property type="entry name" value="T_SNARE"/>
    <property type="match status" value="1"/>
</dbReference>
<dbReference type="RefSeq" id="WP_150063008.1">
    <property type="nucleotide sequence ID" value="NZ_JACHII010000012.1"/>
</dbReference>
<keyword evidence="6 10" id="KW-0472">Membrane</keyword>
<evidence type="ECO:0000256" key="6">
    <source>
        <dbReference type="ARBA" id="ARBA00023136"/>
    </source>
</evidence>
<dbReference type="Proteomes" id="UP000324065">
    <property type="component" value="Unassembled WGS sequence"/>
</dbReference>
<feature type="transmembrane region" description="Helical" evidence="10">
    <location>
        <begin position="12"/>
        <end position="32"/>
    </location>
</feature>
<keyword evidence="5 10" id="KW-1133">Transmembrane helix</keyword>
<evidence type="ECO:0000313" key="14">
    <source>
        <dbReference type="EMBL" id="KAA5604877.1"/>
    </source>
</evidence>
<evidence type="ECO:0000259" key="11">
    <source>
        <dbReference type="PROSITE" id="PS50111"/>
    </source>
</evidence>
<dbReference type="InterPro" id="IPR003660">
    <property type="entry name" value="HAMP_dom"/>
</dbReference>
<dbReference type="Gene3D" id="6.10.340.10">
    <property type="match status" value="1"/>
</dbReference>
<dbReference type="AlphaFoldDB" id="A0A5M6IAA6"/>
<dbReference type="PANTHER" id="PTHR32089">
    <property type="entry name" value="METHYL-ACCEPTING CHEMOTAXIS PROTEIN MCPB"/>
    <property type="match status" value="1"/>
</dbReference>
<feature type="transmembrane region" description="Helical" evidence="10">
    <location>
        <begin position="191"/>
        <end position="210"/>
    </location>
</feature>
<dbReference type="PROSITE" id="PS50885">
    <property type="entry name" value="HAMP"/>
    <property type="match status" value="1"/>
</dbReference>
<dbReference type="InterPro" id="IPR004089">
    <property type="entry name" value="MCPsignal_dom"/>
</dbReference>
<evidence type="ECO:0000256" key="10">
    <source>
        <dbReference type="SAM" id="Phobius"/>
    </source>
</evidence>
<evidence type="ECO:0000256" key="4">
    <source>
        <dbReference type="ARBA" id="ARBA00022692"/>
    </source>
</evidence>